<dbReference type="RefSeq" id="WP_215820020.1">
    <property type="nucleotide sequence ID" value="NZ_JAGSOY010000026.1"/>
</dbReference>
<accession>A0ABS5ZCS7</accession>
<dbReference type="Proteomes" id="UP000690515">
    <property type="component" value="Unassembled WGS sequence"/>
</dbReference>
<reference evidence="1 2" key="1">
    <citation type="submission" date="2021-04" db="EMBL/GenBank/DDBJ databases">
        <authorList>
            <person name="Pira H."/>
            <person name="Risdian C."/>
            <person name="Wink J."/>
        </authorList>
    </citation>
    <scope>NUCLEOTIDE SEQUENCE [LARGE SCALE GENOMIC DNA]</scope>
    <source>
        <strain evidence="1 2">WH53</strain>
    </source>
</reference>
<comment type="caution">
    <text evidence="1">The sequence shown here is derived from an EMBL/GenBank/DDBJ whole genome shotgun (WGS) entry which is preliminary data.</text>
</comment>
<proteinExistence type="predicted"/>
<dbReference type="EMBL" id="JAGSOY010000026">
    <property type="protein sequence ID" value="MBU2711866.1"/>
    <property type="molecule type" value="Genomic_DNA"/>
</dbReference>
<keyword evidence="2" id="KW-1185">Reference proteome</keyword>
<gene>
    <name evidence="1" type="ORF">KCG35_12420</name>
</gene>
<sequence>MPRILKYRNYFFSSLFFLISYIALCSVSAWSEEPASTQPAVDLPNYYPAEFQYRAVVDQYLPKKGKLVLNAQHFPIWQNAKLHLLAQEYATLHALKPGMTIGYSMKSINSQMMINELWELPKEMAPPPH</sequence>
<evidence type="ECO:0000313" key="2">
    <source>
        <dbReference type="Proteomes" id="UP000690515"/>
    </source>
</evidence>
<evidence type="ECO:0000313" key="1">
    <source>
        <dbReference type="EMBL" id="MBU2711866.1"/>
    </source>
</evidence>
<name>A0ABS5ZCS7_9GAMM</name>
<evidence type="ECO:0008006" key="3">
    <source>
        <dbReference type="Google" id="ProtNLM"/>
    </source>
</evidence>
<organism evidence="1 2">
    <name type="scientific">Zooshikella harenae</name>
    <dbReference type="NCBI Taxonomy" id="2827238"/>
    <lineage>
        <taxon>Bacteria</taxon>
        <taxon>Pseudomonadati</taxon>
        <taxon>Pseudomonadota</taxon>
        <taxon>Gammaproteobacteria</taxon>
        <taxon>Oceanospirillales</taxon>
        <taxon>Zooshikellaceae</taxon>
        <taxon>Zooshikella</taxon>
    </lineage>
</organism>
<protein>
    <recommendedName>
        <fullName evidence="3">Copper-binding protein</fullName>
    </recommendedName>
</protein>